<evidence type="ECO:0000256" key="9">
    <source>
        <dbReference type="ARBA" id="ARBA00023136"/>
    </source>
</evidence>
<protein>
    <submittedName>
        <fullName evidence="12">Cytochrome c-type biogenesis protein ccmE</fullName>
    </submittedName>
</protein>
<dbReference type="HOGENOM" id="CLU_079503_2_1_11"/>
<feature type="binding site" description="covalent" evidence="10">
    <location>
        <position position="131"/>
    </location>
    <ligand>
        <name>heme</name>
        <dbReference type="ChEBI" id="CHEBI:30413"/>
    </ligand>
</feature>
<evidence type="ECO:0000256" key="11">
    <source>
        <dbReference type="SAM" id="Phobius"/>
    </source>
</evidence>
<keyword evidence="9 11" id="KW-0472">Membrane</keyword>
<sequence length="150" mass="15559">MIRSDGETAERPRRQMPVRLLLVAGVVLVAVGVLAVGGLQGSLVYYRTTSELVADPELVGERVRLGGLVVAGSVATTADGVRFELTDGVHDLPVVNSGQPRGVFQEGQGAVVEGTLGADGVFRSDVLLVKHDNEYRAPVGGAARPAEDGG</sequence>
<keyword evidence="2 10" id="KW-0349">Heme</keyword>
<name>H6RNK8_BLASD</name>
<feature type="transmembrane region" description="Helical" evidence="11">
    <location>
        <begin position="20"/>
        <end position="46"/>
    </location>
</feature>
<keyword evidence="4 10" id="KW-0479">Metal-binding</keyword>
<dbReference type="KEGG" id="bsd:BLASA_3084"/>
<keyword evidence="5" id="KW-0201">Cytochrome c-type biogenesis</keyword>
<dbReference type="GO" id="GO:0005886">
    <property type="term" value="C:plasma membrane"/>
    <property type="evidence" value="ECO:0007669"/>
    <property type="project" value="InterPro"/>
</dbReference>
<feature type="binding site" description="axial binding residue" evidence="10">
    <location>
        <position position="135"/>
    </location>
    <ligand>
        <name>heme</name>
        <dbReference type="ChEBI" id="CHEBI:30413"/>
    </ligand>
    <ligandPart>
        <name>Fe</name>
        <dbReference type="ChEBI" id="CHEBI:18248"/>
    </ligandPart>
</feature>
<keyword evidence="13" id="KW-1185">Reference proteome</keyword>
<dbReference type="Gene3D" id="2.40.50.140">
    <property type="entry name" value="Nucleic acid-binding proteins"/>
    <property type="match status" value="1"/>
</dbReference>
<keyword evidence="3 11" id="KW-0812">Transmembrane</keyword>
<dbReference type="InterPro" id="IPR012340">
    <property type="entry name" value="NA-bd_OB-fold"/>
</dbReference>
<dbReference type="Proteomes" id="UP000007517">
    <property type="component" value="Chromosome"/>
</dbReference>
<evidence type="ECO:0000256" key="1">
    <source>
        <dbReference type="ARBA" id="ARBA00004370"/>
    </source>
</evidence>
<reference evidence="12 13" key="1">
    <citation type="journal article" date="2012" name="J. Bacteriol.">
        <title>Genome Sequence of Blastococcus saxobsidens DD2, a Stone-Inhabiting Bacterium.</title>
        <authorList>
            <person name="Chouaia B."/>
            <person name="Crotti E."/>
            <person name="Brusetti L."/>
            <person name="Daffonchio D."/>
            <person name="Essoussi I."/>
            <person name="Nouioui I."/>
            <person name="Sbissi I."/>
            <person name="Ghodhbane-Gtari F."/>
            <person name="Gtari M."/>
            <person name="Vacherie B."/>
            <person name="Barbe V."/>
            <person name="Medigue C."/>
            <person name="Gury J."/>
            <person name="Pujic P."/>
            <person name="Normand P."/>
        </authorList>
    </citation>
    <scope>NUCLEOTIDE SEQUENCE [LARGE SCALE GENOMIC DNA]</scope>
    <source>
        <strain evidence="12 13">DD2</strain>
    </source>
</reference>
<dbReference type="GO" id="GO:0017003">
    <property type="term" value="P:protein-heme linkage"/>
    <property type="evidence" value="ECO:0007669"/>
    <property type="project" value="InterPro"/>
</dbReference>
<dbReference type="GO" id="GO:0017004">
    <property type="term" value="P:cytochrome complex assembly"/>
    <property type="evidence" value="ECO:0007669"/>
    <property type="project" value="UniProtKB-KW"/>
</dbReference>
<evidence type="ECO:0000313" key="13">
    <source>
        <dbReference type="Proteomes" id="UP000007517"/>
    </source>
</evidence>
<gene>
    <name evidence="12" type="primary">ccmE2</name>
    <name evidence="12" type="ordered locus">BLASA_3084</name>
</gene>
<organism evidence="12 13">
    <name type="scientific">Blastococcus saxobsidens (strain DD2)</name>
    <dbReference type="NCBI Taxonomy" id="1146883"/>
    <lineage>
        <taxon>Bacteria</taxon>
        <taxon>Bacillati</taxon>
        <taxon>Actinomycetota</taxon>
        <taxon>Actinomycetes</taxon>
        <taxon>Geodermatophilales</taxon>
        <taxon>Geodermatophilaceae</taxon>
        <taxon>Blastococcus</taxon>
    </lineage>
</organism>
<comment type="subcellular location">
    <subcellularLocation>
        <location evidence="1">Membrane</location>
    </subcellularLocation>
</comment>
<dbReference type="InterPro" id="IPR004329">
    <property type="entry name" value="CcmE"/>
</dbReference>
<keyword evidence="8 10" id="KW-0408">Iron</keyword>
<dbReference type="PANTHER" id="PTHR34128">
    <property type="entry name" value="CYTOCHROME C-TYPE BIOGENESIS PROTEIN CCME HOMOLOG, MITOCHONDRIAL"/>
    <property type="match status" value="1"/>
</dbReference>
<dbReference type="EMBL" id="FO117623">
    <property type="protein sequence ID" value="CCG03955.1"/>
    <property type="molecule type" value="Genomic_DNA"/>
</dbReference>
<dbReference type="Pfam" id="PF03100">
    <property type="entry name" value="CcmE"/>
    <property type="match status" value="1"/>
</dbReference>
<dbReference type="GO" id="GO:0020037">
    <property type="term" value="F:heme binding"/>
    <property type="evidence" value="ECO:0007669"/>
    <property type="project" value="InterPro"/>
</dbReference>
<evidence type="ECO:0000256" key="4">
    <source>
        <dbReference type="ARBA" id="ARBA00022723"/>
    </source>
</evidence>
<dbReference type="GO" id="GO:0046872">
    <property type="term" value="F:metal ion binding"/>
    <property type="evidence" value="ECO:0007669"/>
    <property type="project" value="UniProtKB-KW"/>
</dbReference>
<evidence type="ECO:0000256" key="3">
    <source>
        <dbReference type="ARBA" id="ARBA00022692"/>
    </source>
</evidence>
<proteinExistence type="predicted"/>
<keyword evidence="7 11" id="KW-1133">Transmembrane helix</keyword>
<evidence type="ECO:0000256" key="7">
    <source>
        <dbReference type="ARBA" id="ARBA00022989"/>
    </source>
</evidence>
<evidence type="ECO:0000256" key="5">
    <source>
        <dbReference type="ARBA" id="ARBA00022748"/>
    </source>
</evidence>
<dbReference type="InterPro" id="IPR036127">
    <property type="entry name" value="CcmE-like_sf"/>
</dbReference>
<dbReference type="PANTHER" id="PTHR34128:SF2">
    <property type="entry name" value="CYTOCHROME C-TYPE BIOGENESIS PROTEIN CCME HOMOLOG, MITOCHONDRIAL"/>
    <property type="match status" value="1"/>
</dbReference>
<keyword evidence="6" id="KW-0735">Signal-anchor</keyword>
<dbReference type="AlphaFoldDB" id="H6RNK8"/>
<dbReference type="SUPFAM" id="SSF82093">
    <property type="entry name" value="Heme chaperone CcmE"/>
    <property type="match status" value="1"/>
</dbReference>
<evidence type="ECO:0000256" key="2">
    <source>
        <dbReference type="ARBA" id="ARBA00022617"/>
    </source>
</evidence>
<evidence type="ECO:0000256" key="6">
    <source>
        <dbReference type="ARBA" id="ARBA00022968"/>
    </source>
</evidence>
<dbReference type="STRING" id="1146883.BLASA_3084"/>
<evidence type="ECO:0000256" key="8">
    <source>
        <dbReference type="ARBA" id="ARBA00023004"/>
    </source>
</evidence>
<evidence type="ECO:0000256" key="10">
    <source>
        <dbReference type="PIRSR" id="PIRSR604329-50"/>
    </source>
</evidence>
<dbReference type="RefSeq" id="WP_014376835.1">
    <property type="nucleotide sequence ID" value="NC_016943.1"/>
</dbReference>
<accession>H6RNK8</accession>
<reference evidence="13" key="2">
    <citation type="submission" date="2012-02" db="EMBL/GenBank/DDBJ databases">
        <title>Complete genome sequence of Blastococcus saxobsidens strain DD2.</title>
        <authorList>
            <person name="Genoscope."/>
        </authorList>
    </citation>
    <scope>NUCLEOTIDE SEQUENCE [LARGE SCALE GENOMIC DNA]</scope>
    <source>
        <strain evidence="13">DD2</strain>
    </source>
</reference>
<dbReference type="eggNOG" id="COG2332">
    <property type="taxonomic scope" value="Bacteria"/>
</dbReference>
<evidence type="ECO:0000313" key="12">
    <source>
        <dbReference type="EMBL" id="CCG03955.1"/>
    </source>
</evidence>